<keyword evidence="1" id="KW-1133">Transmembrane helix</keyword>
<evidence type="ECO:0000313" key="2">
    <source>
        <dbReference type="EMBL" id="CAJ0888909.1"/>
    </source>
</evidence>
<evidence type="ECO:0000256" key="1">
    <source>
        <dbReference type="SAM" id="Phobius"/>
    </source>
</evidence>
<feature type="transmembrane region" description="Helical" evidence="1">
    <location>
        <begin position="6"/>
        <end position="27"/>
    </location>
</feature>
<keyword evidence="1" id="KW-0812">Transmembrane</keyword>
<dbReference type="AlphaFoldDB" id="A0AA48M775"/>
<dbReference type="EMBL" id="OY288114">
    <property type="protein sequence ID" value="CAJ0888909.1"/>
    <property type="molecule type" value="Genomic_DNA"/>
</dbReference>
<accession>A0AA48M775</accession>
<sequence length="38" mass="4356">MLRNPEIVVLIGLFGLSTAFGATLFFLRTINFHKFSRK</sequence>
<keyword evidence="1" id="KW-0472">Membrane</keyword>
<reference evidence="2" key="1">
    <citation type="submission" date="2023-07" db="EMBL/GenBank/DDBJ databases">
        <authorList>
            <person name="Pelsma A.J. K."/>
        </authorList>
    </citation>
    <scope>NUCLEOTIDE SEQUENCE</scope>
</reference>
<protein>
    <submittedName>
        <fullName evidence="2">Uncharacterized protein</fullName>
    </submittedName>
</protein>
<name>A0AA48M775_9ZZZZ</name>
<organism evidence="2">
    <name type="scientific">freshwater sediment metagenome</name>
    <dbReference type="NCBI Taxonomy" id="556182"/>
    <lineage>
        <taxon>unclassified sequences</taxon>
        <taxon>metagenomes</taxon>
        <taxon>ecological metagenomes</taxon>
    </lineage>
</organism>
<gene>
    <name evidence="2" type="ORF">AMST5_03917</name>
</gene>
<proteinExistence type="predicted"/>